<sequence>MRSSEARADLSRSGRPPCPQPGTPRGSPPGLDTAVSSPHNLARGHENTEKRTGGTAREQFMNPPQLNKKEPVKGLAGEEQGEERWPLQQAQDLSVLDRRLPTVKDTAHVPRHQRKGPRPASGFPTLIAQATCAGRDPWVEYRQAPLCSALRYRQPRPGRIASRFTNRIKMAAVLVDPSLPAGTVTLSKLQSLRRLLCPGASQVWRAQSLRLSCLSWLIPADWPLDSPKADFSGQQTTAPTDHRRMVRP</sequence>
<evidence type="ECO:0000313" key="2">
    <source>
        <dbReference type="EMBL" id="KAJ8384218.1"/>
    </source>
</evidence>
<protein>
    <submittedName>
        <fullName evidence="2">Uncharacterized protein</fullName>
    </submittedName>
</protein>
<dbReference type="AlphaFoldDB" id="A0AAD7RH43"/>
<proteinExistence type="predicted"/>
<dbReference type="EMBL" id="JAINUG010000276">
    <property type="protein sequence ID" value="KAJ8384218.1"/>
    <property type="molecule type" value="Genomic_DNA"/>
</dbReference>
<keyword evidence="3" id="KW-1185">Reference proteome</keyword>
<name>A0AAD7RH43_9TELE</name>
<organism evidence="2 3">
    <name type="scientific">Aldrovandia affinis</name>
    <dbReference type="NCBI Taxonomy" id="143900"/>
    <lineage>
        <taxon>Eukaryota</taxon>
        <taxon>Metazoa</taxon>
        <taxon>Chordata</taxon>
        <taxon>Craniata</taxon>
        <taxon>Vertebrata</taxon>
        <taxon>Euteleostomi</taxon>
        <taxon>Actinopterygii</taxon>
        <taxon>Neopterygii</taxon>
        <taxon>Teleostei</taxon>
        <taxon>Notacanthiformes</taxon>
        <taxon>Halosauridae</taxon>
        <taxon>Aldrovandia</taxon>
    </lineage>
</organism>
<dbReference type="Proteomes" id="UP001221898">
    <property type="component" value="Unassembled WGS sequence"/>
</dbReference>
<evidence type="ECO:0000313" key="3">
    <source>
        <dbReference type="Proteomes" id="UP001221898"/>
    </source>
</evidence>
<feature type="compositionally biased region" description="Basic and acidic residues" evidence="1">
    <location>
        <begin position="43"/>
        <end position="52"/>
    </location>
</feature>
<accession>A0AAD7RH43</accession>
<feature type="region of interest" description="Disordered" evidence="1">
    <location>
        <begin position="1"/>
        <end position="97"/>
    </location>
</feature>
<feature type="region of interest" description="Disordered" evidence="1">
    <location>
        <begin position="228"/>
        <end position="248"/>
    </location>
</feature>
<reference evidence="2" key="1">
    <citation type="journal article" date="2023" name="Science">
        <title>Genome structures resolve the early diversification of teleost fishes.</title>
        <authorList>
            <person name="Parey E."/>
            <person name="Louis A."/>
            <person name="Montfort J."/>
            <person name="Bouchez O."/>
            <person name="Roques C."/>
            <person name="Iampietro C."/>
            <person name="Lluch J."/>
            <person name="Castinel A."/>
            <person name="Donnadieu C."/>
            <person name="Desvignes T."/>
            <person name="Floi Bucao C."/>
            <person name="Jouanno E."/>
            <person name="Wen M."/>
            <person name="Mejri S."/>
            <person name="Dirks R."/>
            <person name="Jansen H."/>
            <person name="Henkel C."/>
            <person name="Chen W.J."/>
            <person name="Zahm M."/>
            <person name="Cabau C."/>
            <person name="Klopp C."/>
            <person name="Thompson A.W."/>
            <person name="Robinson-Rechavi M."/>
            <person name="Braasch I."/>
            <person name="Lecointre G."/>
            <person name="Bobe J."/>
            <person name="Postlethwait J.H."/>
            <person name="Berthelot C."/>
            <person name="Roest Crollius H."/>
            <person name="Guiguen Y."/>
        </authorList>
    </citation>
    <scope>NUCLEOTIDE SEQUENCE</scope>
    <source>
        <strain evidence="2">NC1722</strain>
    </source>
</reference>
<feature type="compositionally biased region" description="Basic and acidic residues" evidence="1">
    <location>
        <begin position="1"/>
        <end position="12"/>
    </location>
</feature>
<evidence type="ECO:0000256" key="1">
    <source>
        <dbReference type="SAM" id="MobiDB-lite"/>
    </source>
</evidence>
<gene>
    <name evidence="2" type="ORF">AAFF_G00207660</name>
</gene>
<comment type="caution">
    <text evidence="2">The sequence shown here is derived from an EMBL/GenBank/DDBJ whole genome shotgun (WGS) entry which is preliminary data.</text>
</comment>